<gene>
    <name evidence="1" type="ORF">J2S01_000029</name>
</gene>
<comment type="caution">
    <text evidence="1">The sequence shown here is derived from an EMBL/GenBank/DDBJ whole genome shotgun (WGS) entry which is preliminary data.</text>
</comment>
<keyword evidence="2" id="KW-1185">Reference proteome</keyword>
<dbReference type="EMBL" id="JAUSUE010000001">
    <property type="protein sequence ID" value="MDQ0202344.1"/>
    <property type="molecule type" value="Genomic_DNA"/>
</dbReference>
<dbReference type="RefSeq" id="WP_196605915.1">
    <property type="nucleotide sequence ID" value="NZ_CP116940.1"/>
</dbReference>
<sequence>MKQDSCVDIINDQTRRALWEVQNVIECIPDALWNKKYCHMPMWKHVYHMIHSLDSWFINPYDENFTEPLFHVPDLNNLDVASKKILTRNELANYYIVIKKR</sequence>
<organism evidence="1 2">
    <name type="scientific">Pectinatus haikarae</name>
    <dbReference type="NCBI Taxonomy" id="349096"/>
    <lineage>
        <taxon>Bacteria</taxon>
        <taxon>Bacillati</taxon>
        <taxon>Bacillota</taxon>
        <taxon>Negativicutes</taxon>
        <taxon>Selenomonadales</taxon>
        <taxon>Selenomonadaceae</taxon>
        <taxon>Pectinatus</taxon>
    </lineage>
</organism>
<reference evidence="1 2" key="1">
    <citation type="submission" date="2023-07" db="EMBL/GenBank/DDBJ databases">
        <title>Genomic Encyclopedia of Type Strains, Phase IV (KMG-IV): sequencing the most valuable type-strain genomes for metagenomic binning, comparative biology and taxonomic classification.</title>
        <authorList>
            <person name="Goeker M."/>
        </authorList>
    </citation>
    <scope>NUCLEOTIDE SEQUENCE [LARGE SCALE GENOMIC DNA]</scope>
    <source>
        <strain evidence="1 2">DSM 16980</strain>
    </source>
</reference>
<accession>A0ABT9Y3K9</accession>
<evidence type="ECO:0000313" key="1">
    <source>
        <dbReference type="EMBL" id="MDQ0202344.1"/>
    </source>
</evidence>
<dbReference type="Proteomes" id="UP001239167">
    <property type="component" value="Unassembled WGS sequence"/>
</dbReference>
<proteinExistence type="predicted"/>
<name>A0ABT9Y3K9_9FIRM</name>
<evidence type="ECO:0000313" key="2">
    <source>
        <dbReference type="Proteomes" id="UP001239167"/>
    </source>
</evidence>
<protein>
    <submittedName>
        <fullName evidence="1">Uncharacterized protein</fullName>
    </submittedName>
</protein>